<dbReference type="AlphaFoldDB" id="A0A4S4L8K9"/>
<keyword evidence="4" id="KW-0560">Oxidoreductase</keyword>
<keyword evidence="5" id="KW-0503">Monooxygenase</keyword>
<sequence length="439" mass="48020">MQFALIFRLYRTGSEPMDPFFPSPPAVRLHFIVVGGGIGGLSAAVQLSRAGHTATVLEAAEQTQDTGAGINVPPNAARLLIGIGLGDLLHDYGVHPHAIVYRRFYRTGHLTSEMFILQRGHLTRGLIELARRFEGTEVRFNSPVSNIDPGGENTKPYVVLSNGEKIEGDVIIGADGIRSLTREVVTRSNDRPLDTGDVAFRSLIPTKFMLADPDLASLVTNHEVTVWLGPGRHIVAYCINGKEQYHLALARLDEVALKSTESWVVEASPDTMREGFDGWEIRVTKLLKLVEVANKRKLVDRLPFDNWVHPSGRAFLLGDACHPMLPYRAQGAAMAMEDAATLGVLFSQLSSIAEITELGAAYAALRAPRCAQAQMASQMNRRAFHMPDGEAQEARDVKLATANPIAVEADNRTTFDYDAVKVAKAWLTSREEKINTGAS</sequence>
<protein>
    <recommendedName>
        <fullName evidence="6">FAD-binding domain-containing protein</fullName>
    </recommendedName>
</protein>
<dbReference type="InterPro" id="IPR002938">
    <property type="entry name" value="FAD-bd"/>
</dbReference>
<dbReference type="PRINTS" id="PR00420">
    <property type="entry name" value="RNGMNOXGNASE"/>
</dbReference>
<dbReference type="GO" id="GO:0071949">
    <property type="term" value="F:FAD binding"/>
    <property type="evidence" value="ECO:0007669"/>
    <property type="project" value="InterPro"/>
</dbReference>
<keyword evidence="2" id="KW-0285">Flavoprotein</keyword>
<dbReference type="SUPFAM" id="SSF54373">
    <property type="entry name" value="FAD-linked reductases, C-terminal domain"/>
    <property type="match status" value="1"/>
</dbReference>
<gene>
    <name evidence="7" type="ORF">EW145_g3105</name>
</gene>
<dbReference type="Gene3D" id="3.50.50.60">
    <property type="entry name" value="FAD/NAD(P)-binding domain"/>
    <property type="match status" value="1"/>
</dbReference>
<evidence type="ECO:0000256" key="3">
    <source>
        <dbReference type="ARBA" id="ARBA00022827"/>
    </source>
</evidence>
<organism evidence="7 8">
    <name type="scientific">Phellinidium pouzarii</name>
    <dbReference type="NCBI Taxonomy" id="167371"/>
    <lineage>
        <taxon>Eukaryota</taxon>
        <taxon>Fungi</taxon>
        <taxon>Dikarya</taxon>
        <taxon>Basidiomycota</taxon>
        <taxon>Agaricomycotina</taxon>
        <taxon>Agaricomycetes</taxon>
        <taxon>Hymenochaetales</taxon>
        <taxon>Hymenochaetaceae</taxon>
        <taxon>Phellinidium</taxon>
    </lineage>
</organism>
<evidence type="ECO:0000256" key="2">
    <source>
        <dbReference type="ARBA" id="ARBA00022630"/>
    </source>
</evidence>
<keyword evidence="3" id="KW-0274">FAD</keyword>
<dbReference type="GO" id="GO:0004497">
    <property type="term" value="F:monooxygenase activity"/>
    <property type="evidence" value="ECO:0007669"/>
    <property type="project" value="UniProtKB-KW"/>
</dbReference>
<feature type="domain" description="FAD-binding" evidence="6">
    <location>
        <begin position="32"/>
        <end position="373"/>
    </location>
</feature>
<evidence type="ECO:0000259" key="6">
    <source>
        <dbReference type="Pfam" id="PF01494"/>
    </source>
</evidence>
<dbReference type="PANTHER" id="PTHR13789:SF147">
    <property type="entry name" value="PUTATIVE (AFU_ORTHOLOGUE AFUA_2G01950)-RELATED"/>
    <property type="match status" value="1"/>
</dbReference>
<proteinExistence type="inferred from homology"/>
<accession>A0A4S4L8K9</accession>
<dbReference type="EMBL" id="SGPK01000124">
    <property type="protein sequence ID" value="THH07844.1"/>
    <property type="molecule type" value="Genomic_DNA"/>
</dbReference>
<dbReference type="OrthoDB" id="9993796at2759"/>
<dbReference type="Proteomes" id="UP000308199">
    <property type="component" value="Unassembled WGS sequence"/>
</dbReference>
<dbReference type="InterPro" id="IPR050493">
    <property type="entry name" value="FAD-dep_Monooxygenase_BioMet"/>
</dbReference>
<evidence type="ECO:0000313" key="7">
    <source>
        <dbReference type="EMBL" id="THH07844.1"/>
    </source>
</evidence>
<evidence type="ECO:0000256" key="5">
    <source>
        <dbReference type="ARBA" id="ARBA00023033"/>
    </source>
</evidence>
<dbReference type="Pfam" id="PF01494">
    <property type="entry name" value="FAD_binding_3"/>
    <property type="match status" value="1"/>
</dbReference>
<dbReference type="InterPro" id="IPR036188">
    <property type="entry name" value="FAD/NAD-bd_sf"/>
</dbReference>
<comment type="caution">
    <text evidence="7">The sequence shown here is derived from an EMBL/GenBank/DDBJ whole genome shotgun (WGS) entry which is preliminary data.</text>
</comment>
<evidence type="ECO:0000313" key="8">
    <source>
        <dbReference type="Proteomes" id="UP000308199"/>
    </source>
</evidence>
<reference evidence="7 8" key="1">
    <citation type="submission" date="2019-02" db="EMBL/GenBank/DDBJ databases">
        <title>Genome sequencing of the rare red list fungi Phellinidium pouzarii.</title>
        <authorList>
            <person name="Buettner E."/>
            <person name="Kellner H."/>
        </authorList>
    </citation>
    <scope>NUCLEOTIDE SEQUENCE [LARGE SCALE GENOMIC DNA]</scope>
    <source>
        <strain evidence="7 8">DSM 108285</strain>
    </source>
</reference>
<keyword evidence="8" id="KW-1185">Reference proteome</keyword>
<evidence type="ECO:0000256" key="1">
    <source>
        <dbReference type="ARBA" id="ARBA00007992"/>
    </source>
</evidence>
<dbReference type="PANTHER" id="PTHR13789">
    <property type="entry name" value="MONOOXYGENASE"/>
    <property type="match status" value="1"/>
</dbReference>
<dbReference type="SUPFAM" id="SSF51905">
    <property type="entry name" value="FAD/NAD(P)-binding domain"/>
    <property type="match status" value="1"/>
</dbReference>
<comment type="similarity">
    <text evidence="1">Belongs to the paxM FAD-dependent monooxygenase family.</text>
</comment>
<evidence type="ECO:0000256" key="4">
    <source>
        <dbReference type="ARBA" id="ARBA00023002"/>
    </source>
</evidence>
<name>A0A4S4L8K9_9AGAM</name>